<organism evidence="4 6">
    <name type="scientific">Chryseobacterium indoltheticum</name>
    <dbReference type="NCBI Taxonomy" id="254"/>
    <lineage>
        <taxon>Bacteria</taxon>
        <taxon>Pseudomonadati</taxon>
        <taxon>Bacteroidota</taxon>
        <taxon>Flavobacteriia</taxon>
        <taxon>Flavobacteriales</taxon>
        <taxon>Weeksellaceae</taxon>
        <taxon>Chryseobacterium group</taxon>
        <taxon>Chryseobacterium</taxon>
    </lineage>
</organism>
<sequence length="170" mass="18457">MKKLLFSLILSIIPLISFAQNSDSLTLGKSNREFFIKGDQKFKFSEYKKVFTNTEALNYMKKANTNSTVSQIFAAIGGGLIGYGLVKEVTRNKTVYYNGATIKKKEAGGWGFIGLGLGAVGIGIPFAVSSGKNLKKAIKTQNEADSNEASKTTSYRLDIRGNGVGLSYNF</sequence>
<dbReference type="RefSeq" id="WP_076561330.1">
    <property type="nucleotide sequence ID" value="NZ_CP033929.1"/>
</dbReference>
<keyword evidence="1" id="KW-0472">Membrane</keyword>
<keyword evidence="2" id="KW-0732">Signal</keyword>
<gene>
    <name evidence="4" type="ORF">NCTC13560_01128</name>
    <name evidence="3" type="ORF">SAMN05421682_108193</name>
</gene>
<keyword evidence="5" id="KW-1185">Reference proteome</keyword>
<dbReference type="AlphaFoldDB" id="A0A381F6X1"/>
<dbReference type="KEGG" id="cil:EG358_02620"/>
<keyword evidence="1" id="KW-1133">Transmembrane helix</keyword>
<dbReference type="EMBL" id="FTMF01000008">
    <property type="protein sequence ID" value="SIQ80597.1"/>
    <property type="molecule type" value="Genomic_DNA"/>
</dbReference>
<feature type="chain" id="PRO_5016954363" evidence="2">
    <location>
        <begin position="20"/>
        <end position="170"/>
    </location>
</feature>
<keyword evidence="1" id="KW-0812">Transmembrane</keyword>
<name>A0A381F6X1_9FLAO</name>
<evidence type="ECO:0000256" key="1">
    <source>
        <dbReference type="SAM" id="Phobius"/>
    </source>
</evidence>
<dbReference type="EMBL" id="UFVS01000001">
    <property type="protein sequence ID" value="SUX42311.1"/>
    <property type="molecule type" value="Genomic_DNA"/>
</dbReference>
<evidence type="ECO:0000313" key="4">
    <source>
        <dbReference type="EMBL" id="SUX42311.1"/>
    </source>
</evidence>
<evidence type="ECO:0000313" key="5">
    <source>
        <dbReference type="Proteomes" id="UP000185725"/>
    </source>
</evidence>
<proteinExistence type="predicted"/>
<evidence type="ECO:0000256" key="2">
    <source>
        <dbReference type="SAM" id="SignalP"/>
    </source>
</evidence>
<dbReference type="Proteomes" id="UP000185725">
    <property type="component" value="Unassembled WGS sequence"/>
</dbReference>
<evidence type="ECO:0000313" key="3">
    <source>
        <dbReference type="EMBL" id="SIQ80597.1"/>
    </source>
</evidence>
<reference evidence="3 5" key="1">
    <citation type="submission" date="2017-01" db="EMBL/GenBank/DDBJ databases">
        <authorList>
            <person name="Varghese N."/>
            <person name="Submissions S."/>
        </authorList>
    </citation>
    <scope>NUCLEOTIDE SEQUENCE [LARGE SCALE GENOMIC DNA]</scope>
    <source>
        <strain evidence="3 5">ATCC 27950</strain>
    </source>
</reference>
<protein>
    <submittedName>
        <fullName evidence="4">Uncharacterized protein</fullName>
    </submittedName>
</protein>
<reference evidence="4 6" key="2">
    <citation type="submission" date="2018-06" db="EMBL/GenBank/DDBJ databases">
        <authorList>
            <consortium name="Pathogen Informatics"/>
            <person name="Doyle S."/>
        </authorList>
    </citation>
    <scope>NUCLEOTIDE SEQUENCE [LARGE SCALE GENOMIC DNA]</scope>
    <source>
        <strain evidence="4 6">NCTC13560</strain>
    </source>
</reference>
<dbReference type="OrthoDB" id="1274641at2"/>
<feature type="transmembrane region" description="Helical" evidence="1">
    <location>
        <begin position="107"/>
        <end position="128"/>
    </location>
</feature>
<dbReference type="Proteomes" id="UP000255231">
    <property type="component" value="Unassembled WGS sequence"/>
</dbReference>
<evidence type="ECO:0000313" key="6">
    <source>
        <dbReference type="Proteomes" id="UP000255231"/>
    </source>
</evidence>
<accession>A0A381F6X1</accession>
<dbReference type="GeneID" id="303672580"/>
<feature type="signal peptide" evidence="2">
    <location>
        <begin position="1"/>
        <end position="19"/>
    </location>
</feature>
<feature type="transmembrane region" description="Helical" evidence="1">
    <location>
        <begin position="68"/>
        <end position="86"/>
    </location>
</feature>